<gene>
    <name evidence="3" type="ORF">ACFSKU_08480</name>
</gene>
<dbReference type="RefSeq" id="WP_229961574.1">
    <property type="nucleotide sequence ID" value="NZ_JAJJWI010000013.1"/>
</dbReference>
<dbReference type="InterPro" id="IPR009739">
    <property type="entry name" value="LprI-like_N"/>
</dbReference>
<reference evidence="4" key="1">
    <citation type="journal article" date="2019" name="Int. J. Syst. Evol. Microbiol.">
        <title>The Global Catalogue of Microorganisms (GCM) 10K type strain sequencing project: providing services to taxonomists for standard genome sequencing and annotation.</title>
        <authorList>
            <consortium name="The Broad Institute Genomics Platform"/>
            <consortium name="The Broad Institute Genome Sequencing Center for Infectious Disease"/>
            <person name="Wu L."/>
            <person name="Ma J."/>
        </authorList>
    </citation>
    <scope>NUCLEOTIDE SEQUENCE [LARGE SCALE GENOMIC DNA]</scope>
    <source>
        <strain evidence="4">JCM 16545</strain>
    </source>
</reference>
<accession>A0ABW4WW11</accession>
<evidence type="ECO:0000313" key="3">
    <source>
        <dbReference type="EMBL" id="MFD2066919.1"/>
    </source>
</evidence>
<organism evidence="3 4">
    <name type="scientific">Pontibacter silvestris</name>
    <dbReference type="NCBI Taxonomy" id="2305183"/>
    <lineage>
        <taxon>Bacteria</taxon>
        <taxon>Pseudomonadati</taxon>
        <taxon>Bacteroidota</taxon>
        <taxon>Cytophagia</taxon>
        <taxon>Cytophagales</taxon>
        <taxon>Hymenobacteraceae</taxon>
        <taxon>Pontibacter</taxon>
    </lineage>
</organism>
<dbReference type="Gene3D" id="1.20.1270.180">
    <property type="match status" value="1"/>
</dbReference>
<dbReference type="EMBL" id="JBHUHV010000024">
    <property type="protein sequence ID" value="MFD2066919.1"/>
    <property type="molecule type" value="Genomic_DNA"/>
</dbReference>
<evidence type="ECO:0000259" key="2">
    <source>
        <dbReference type="Pfam" id="PF07007"/>
    </source>
</evidence>
<dbReference type="Proteomes" id="UP001597369">
    <property type="component" value="Unassembled WGS sequence"/>
</dbReference>
<dbReference type="Pfam" id="PF07007">
    <property type="entry name" value="LprI"/>
    <property type="match status" value="1"/>
</dbReference>
<sequence>MKRIVVVLFTLIVKSAFAQTQADMNHQVYAEYQKADNELNEVYKQLLVEYKTDTVYINNLKASQRIWINFRDAELHMKYPEREAGYYGSLHPICSTSYLAELTKERTKKLREWLAGAEEGDICSGSVRIKE</sequence>
<feature type="signal peptide" evidence="1">
    <location>
        <begin position="1"/>
        <end position="18"/>
    </location>
</feature>
<name>A0ABW4WW11_9BACT</name>
<evidence type="ECO:0000313" key="4">
    <source>
        <dbReference type="Proteomes" id="UP001597369"/>
    </source>
</evidence>
<keyword evidence="1" id="KW-0732">Signal</keyword>
<protein>
    <submittedName>
        <fullName evidence="3">Lysozyme inhibitor LprI family protein</fullName>
    </submittedName>
</protein>
<evidence type="ECO:0000256" key="1">
    <source>
        <dbReference type="SAM" id="SignalP"/>
    </source>
</evidence>
<feature type="chain" id="PRO_5045890586" evidence="1">
    <location>
        <begin position="19"/>
        <end position="131"/>
    </location>
</feature>
<keyword evidence="4" id="KW-1185">Reference proteome</keyword>
<dbReference type="PANTHER" id="PTHR39176">
    <property type="entry name" value="PERIPLASMIC PROTEIN-RELATED"/>
    <property type="match status" value="1"/>
</dbReference>
<comment type="caution">
    <text evidence="3">The sequence shown here is derived from an EMBL/GenBank/DDBJ whole genome shotgun (WGS) entry which is preliminary data.</text>
</comment>
<feature type="domain" description="Lysozyme inhibitor LprI-like N-terminal" evidence="2">
    <location>
        <begin position="18"/>
        <end position="110"/>
    </location>
</feature>
<proteinExistence type="predicted"/>
<dbReference type="PANTHER" id="PTHR39176:SF1">
    <property type="entry name" value="PERIPLASMIC PROTEIN"/>
    <property type="match status" value="1"/>
</dbReference>